<evidence type="ECO:0000259" key="4">
    <source>
        <dbReference type="PROSITE" id="PS51827"/>
    </source>
</evidence>
<dbReference type="PROSITE" id="PS50174">
    <property type="entry name" value="G_PATCH"/>
    <property type="match status" value="1"/>
</dbReference>
<dbReference type="Proteomes" id="UP000677054">
    <property type="component" value="Unassembled WGS sequence"/>
</dbReference>
<dbReference type="AlphaFoldDB" id="A0A7R8X0K6"/>
<dbReference type="PANTHER" id="PTHR48430:SF1">
    <property type="entry name" value="PARTNER OF XRN-2 PROTEIN 1"/>
    <property type="match status" value="1"/>
</dbReference>
<dbReference type="Gene3D" id="3.30.1370.50">
    <property type="entry name" value="R3H-like domain"/>
    <property type="match status" value="1"/>
</dbReference>
<evidence type="ECO:0008006" key="7">
    <source>
        <dbReference type="Google" id="ProtNLM"/>
    </source>
</evidence>
<dbReference type="InterPro" id="IPR036867">
    <property type="entry name" value="R3H_dom_sf"/>
</dbReference>
<feature type="region of interest" description="Disordered" evidence="1">
    <location>
        <begin position="128"/>
        <end position="158"/>
    </location>
</feature>
<dbReference type="Pfam" id="PF01424">
    <property type="entry name" value="R3H"/>
    <property type="match status" value="1"/>
</dbReference>
<dbReference type="SMART" id="SM00393">
    <property type="entry name" value="R3H"/>
    <property type="match status" value="1"/>
</dbReference>
<accession>A0A7R8X0K6</accession>
<feature type="domain" description="XRN2-binding (XTBD)" evidence="4">
    <location>
        <begin position="45"/>
        <end position="129"/>
    </location>
</feature>
<dbReference type="EMBL" id="LR899661">
    <property type="protein sequence ID" value="CAD7241521.1"/>
    <property type="molecule type" value="Genomic_DNA"/>
</dbReference>
<evidence type="ECO:0000256" key="1">
    <source>
        <dbReference type="SAM" id="MobiDB-lite"/>
    </source>
</evidence>
<dbReference type="EMBL" id="CAJPEV010000144">
    <property type="protein sequence ID" value="CAG0881327.1"/>
    <property type="molecule type" value="Genomic_DNA"/>
</dbReference>
<dbReference type="Pfam" id="PF01585">
    <property type="entry name" value="G-patch"/>
    <property type="match status" value="1"/>
</dbReference>
<dbReference type="InterPro" id="IPR000467">
    <property type="entry name" value="G_patch_dom"/>
</dbReference>
<evidence type="ECO:0000259" key="2">
    <source>
        <dbReference type="PROSITE" id="PS50174"/>
    </source>
</evidence>
<dbReference type="PROSITE" id="PS51061">
    <property type="entry name" value="R3H"/>
    <property type="match status" value="1"/>
</dbReference>
<keyword evidence="6" id="KW-1185">Reference proteome</keyword>
<dbReference type="SUPFAM" id="SSF82708">
    <property type="entry name" value="R3H domain"/>
    <property type="match status" value="1"/>
</dbReference>
<dbReference type="SMART" id="SM00443">
    <property type="entry name" value="G_patch"/>
    <property type="match status" value="1"/>
</dbReference>
<dbReference type="Pfam" id="PF11952">
    <property type="entry name" value="XTBD"/>
    <property type="match status" value="1"/>
</dbReference>
<gene>
    <name evidence="5" type="ORF">DSTB1V02_LOCUS1509</name>
</gene>
<evidence type="ECO:0000313" key="5">
    <source>
        <dbReference type="EMBL" id="CAD7241521.1"/>
    </source>
</evidence>
<feature type="domain" description="R3H" evidence="3">
    <location>
        <begin position="384"/>
        <end position="448"/>
    </location>
</feature>
<name>A0A7R8X0K6_9CRUS</name>
<sequence>MQRYAVYEKFTLQCRNYDGRMTTEPMKNLRLKNDENPEFDQGWDIEKYKSVYEPDDHWELRKAFMEMHKDKFPEDRLVCLANCFVNMEILGCSYPEETMALVGELSRGLIEDFREKKRNKLQRTFVEASAAASSKAKGQRKPPMHGAPPVKSSRSDSSLDIRNVKSADVAPAYSTDKYLSSTSNRTALEGSIHRDHSAHDVKTRNLKLRVPDDYWKSSDPLVDFILMDHQYCEQNAISMLTSSAAFSKADLCFLFNREDEKMTRCDIRLNDVQVASGWGPSEAAAKTEACKTAICSLQAKCFTVRVKSFNTSDKEVSKGQVEFETDVQEQTIGEDNIGNRLLKMMGWQGGGLGKEGSGITEPLQMARVCDRQGLGSAQSTGVSKEFCKTIEEIIKEYATSSTLNDLAFTPEFTRDERKEIHTISHKFNLKSHSHGKDDSRYLVLSKKLTSRAIIRHLIEDAGTNDKYELIPPTQGFLSDSR</sequence>
<dbReference type="PANTHER" id="PTHR48430">
    <property type="entry name" value="PARTNER OF XRN-2 PROTEIN 1"/>
    <property type="match status" value="1"/>
</dbReference>
<dbReference type="OrthoDB" id="2359216at2759"/>
<proteinExistence type="predicted"/>
<protein>
    <recommendedName>
        <fullName evidence="7">NF-kappa-B-repressing factor</fullName>
    </recommendedName>
</protein>
<feature type="domain" description="G-patch" evidence="2">
    <location>
        <begin position="334"/>
        <end position="379"/>
    </location>
</feature>
<dbReference type="InterPro" id="IPR021859">
    <property type="entry name" value="XTBD"/>
</dbReference>
<reference evidence="5" key="1">
    <citation type="submission" date="2020-11" db="EMBL/GenBank/DDBJ databases">
        <authorList>
            <person name="Tran Van P."/>
        </authorList>
    </citation>
    <scope>NUCLEOTIDE SEQUENCE</scope>
</reference>
<dbReference type="PROSITE" id="PS51827">
    <property type="entry name" value="XTBD"/>
    <property type="match status" value="1"/>
</dbReference>
<dbReference type="GO" id="GO:0003676">
    <property type="term" value="F:nucleic acid binding"/>
    <property type="evidence" value="ECO:0007669"/>
    <property type="project" value="UniProtKB-UniRule"/>
</dbReference>
<organism evidence="5">
    <name type="scientific">Darwinula stevensoni</name>
    <dbReference type="NCBI Taxonomy" id="69355"/>
    <lineage>
        <taxon>Eukaryota</taxon>
        <taxon>Metazoa</taxon>
        <taxon>Ecdysozoa</taxon>
        <taxon>Arthropoda</taxon>
        <taxon>Crustacea</taxon>
        <taxon>Oligostraca</taxon>
        <taxon>Ostracoda</taxon>
        <taxon>Podocopa</taxon>
        <taxon>Podocopida</taxon>
        <taxon>Darwinulocopina</taxon>
        <taxon>Darwinuloidea</taxon>
        <taxon>Darwinulidae</taxon>
        <taxon>Darwinula</taxon>
    </lineage>
</organism>
<evidence type="ECO:0000313" key="6">
    <source>
        <dbReference type="Proteomes" id="UP000677054"/>
    </source>
</evidence>
<dbReference type="InterPro" id="IPR001374">
    <property type="entry name" value="R3H_dom"/>
</dbReference>
<evidence type="ECO:0000259" key="3">
    <source>
        <dbReference type="PROSITE" id="PS51061"/>
    </source>
</evidence>